<reference evidence="3 4" key="1">
    <citation type="submission" date="2010-02" db="EMBL/GenBank/DDBJ databases">
        <authorList>
            <person name="Weinstock G."/>
            <person name="Sodergren E."/>
            <person name="Clifton S."/>
            <person name="Fulton L."/>
            <person name="Fulton B."/>
            <person name="Courtney L."/>
            <person name="Fronick C."/>
            <person name="Harrison M."/>
            <person name="Strong C."/>
            <person name="Farmer C."/>
            <person name="Delahaunty K."/>
            <person name="Markovic C."/>
            <person name="Hall O."/>
            <person name="Minx P."/>
            <person name="Tomlinson C."/>
            <person name="Mitreva M."/>
            <person name="Nelson J."/>
            <person name="Hou S."/>
            <person name="Wollam A."/>
            <person name="Pepin K.H."/>
            <person name="Johnson M."/>
            <person name="Bhonagiri V."/>
            <person name="Zhang X."/>
            <person name="Suruliraj S."/>
            <person name="Warren W."/>
            <person name="Chinwalla A."/>
            <person name="Mardis E.R."/>
            <person name="Wilson R.K."/>
        </authorList>
    </citation>
    <scope>NUCLEOTIDE SEQUENCE [LARGE SCALE GENOMIC DNA]</scope>
    <source>
        <strain evidence="3 4">DSM 20213</strain>
    </source>
</reference>
<dbReference type="AlphaFoldDB" id="D4BLA0"/>
<keyword evidence="2" id="KW-0472">Membrane</keyword>
<evidence type="ECO:0000313" key="4">
    <source>
        <dbReference type="Proteomes" id="UP000003191"/>
    </source>
</evidence>
<dbReference type="HOGENOM" id="CLU_2566952_0_0_11"/>
<protein>
    <submittedName>
        <fullName evidence="3">Uncharacterized protein</fullName>
    </submittedName>
</protein>
<feature type="transmembrane region" description="Helical" evidence="2">
    <location>
        <begin position="6"/>
        <end position="24"/>
    </location>
</feature>
<sequence>MDIPLQYLLPSLALIALLVAWHLWQRHERRRRQSGSAKVASGDSDSADIEPDGDLPPQPDSTNNQSHSSRRKGPGRHVRPA</sequence>
<accession>D4BLA0</accession>
<name>D4BLA0_BIFBR</name>
<evidence type="ECO:0000256" key="2">
    <source>
        <dbReference type="SAM" id="Phobius"/>
    </source>
</evidence>
<evidence type="ECO:0000256" key="1">
    <source>
        <dbReference type="SAM" id="MobiDB-lite"/>
    </source>
</evidence>
<keyword evidence="4" id="KW-1185">Reference proteome</keyword>
<dbReference type="EMBL" id="ACCG02000002">
    <property type="protein sequence ID" value="EFE90089.1"/>
    <property type="molecule type" value="Genomic_DNA"/>
</dbReference>
<keyword evidence="2" id="KW-0812">Transmembrane</keyword>
<comment type="caution">
    <text evidence="3">The sequence shown here is derived from an EMBL/GenBank/DDBJ whole genome shotgun (WGS) entry which is preliminary data.</text>
</comment>
<dbReference type="Proteomes" id="UP000003191">
    <property type="component" value="Unassembled WGS sequence"/>
</dbReference>
<proteinExistence type="predicted"/>
<gene>
    <name evidence="3" type="ORF">BIFBRE_02833</name>
</gene>
<feature type="compositionally biased region" description="Basic residues" evidence="1">
    <location>
        <begin position="68"/>
        <end position="81"/>
    </location>
</feature>
<evidence type="ECO:0000313" key="3">
    <source>
        <dbReference type="EMBL" id="EFE90089.1"/>
    </source>
</evidence>
<organism evidence="3 4">
    <name type="scientific">Bifidobacterium breve DSM 20213 = JCM 1192</name>
    <dbReference type="NCBI Taxonomy" id="518634"/>
    <lineage>
        <taxon>Bacteria</taxon>
        <taxon>Bacillati</taxon>
        <taxon>Actinomycetota</taxon>
        <taxon>Actinomycetes</taxon>
        <taxon>Bifidobacteriales</taxon>
        <taxon>Bifidobacteriaceae</taxon>
        <taxon>Bifidobacterium</taxon>
    </lineage>
</organism>
<feature type="region of interest" description="Disordered" evidence="1">
    <location>
        <begin position="28"/>
        <end position="81"/>
    </location>
</feature>
<keyword evidence="2" id="KW-1133">Transmembrane helix</keyword>